<reference evidence="2" key="3">
    <citation type="submission" date="2021-05" db="UniProtKB">
        <authorList>
            <consortium name="EnsemblPlants"/>
        </authorList>
    </citation>
    <scope>IDENTIFICATION</scope>
    <source>
        <strain evidence="2">cv. B73</strain>
    </source>
</reference>
<evidence type="ECO:0000313" key="3">
    <source>
        <dbReference type="Proteomes" id="UP000007305"/>
    </source>
</evidence>
<dbReference type="Proteomes" id="UP000007305">
    <property type="component" value="Chromosome 7"/>
</dbReference>
<feature type="compositionally biased region" description="Basic and acidic residues" evidence="1">
    <location>
        <begin position="50"/>
        <end position="74"/>
    </location>
</feature>
<organism evidence="2 3">
    <name type="scientific">Zea mays</name>
    <name type="common">Maize</name>
    <dbReference type="NCBI Taxonomy" id="4577"/>
    <lineage>
        <taxon>Eukaryota</taxon>
        <taxon>Viridiplantae</taxon>
        <taxon>Streptophyta</taxon>
        <taxon>Embryophyta</taxon>
        <taxon>Tracheophyta</taxon>
        <taxon>Spermatophyta</taxon>
        <taxon>Magnoliopsida</taxon>
        <taxon>Liliopsida</taxon>
        <taxon>Poales</taxon>
        <taxon>Poaceae</taxon>
        <taxon>PACMAD clade</taxon>
        <taxon>Panicoideae</taxon>
        <taxon>Andropogonodae</taxon>
        <taxon>Andropogoneae</taxon>
        <taxon>Tripsacinae</taxon>
        <taxon>Zea</taxon>
    </lineage>
</organism>
<sequence length="104" mass="11973">MRRSPRRREERARRIVPSFACAPGRAGADQLLQRLSLSLSSVTTVSGYLERTRDREREREAAGERTKDREREGGWGEETCCARRSCRRSGSRSEDHRARHQLGC</sequence>
<proteinExistence type="predicted"/>
<accession>A0A804QGX7</accession>
<protein>
    <submittedName>
        <fullName evidence="2">Uncharacterized protein</fullName>
    </submittedName>
</protein>
<dbReference type="InParanoid" id="A0A804QGX7"/>
<evidence type="ECO:0000313" key="2">
    <source>
        <dbReference type="EnsemblPlants" id="Zm00001eb325620_P001"/>
    </source>
</evidence>
<reference evidence="3" key="1">
    <citation type="submission" date="2015-12" db="EMBL/GenBank/DDBJ databases">
        <title>Update maize B73 reference genome by single molecule sequencing technologies.</title>
        <authorList>
            <consortium name="Maize Genome Sequencing Project"/>
            <person name="Ware D."/>
        </authorList>
    </citation>
    <scope>NUCLEOTIDE SEQUENCE [LARGE SCALE GENOMIC DNA]</scope>
    <source>
        <strain evidence="3">cv. B73</strain>
    </source>
</reference>
<dbReference type="EnsemblPlants" id="Zm00001eb325620_T001">
    <property type="protein sequence ID" value="Zm00001eb325620_P001"/>
    <property type="gene ID" value="Zm00001eb325620"/>
</dbReference>
<name>A0A804QGX7_MAIZE</name>
<feature type="region of interest" description="Disordered" evidence="1">
    <location>
        <begin position="46"/>
        <end position="104"/>
    </location>
</feature>
<dbReference type="Gramene" id="Zm00001eb325620_T001">
    <property type="protein sequence ID" value="Zm00001eb325620_P001"/>
    <property type="gene ID" value="Zm00001eb325620"/>
</dbReference>
<reference evidence="2" key="2">
    <citation type="submission" date="2019-07" db="EMBL/GenBank/DDBJ databases">
        <authorList>
            <person name="Seetharam A."/>
            <person name="Woodhouse M."/>
            <person name="Cannon E."/>
        </authorList>
    </citation>
    <scope>NUCLEOTIDE SEQUENCE [LARGE SCALE GENOMIC DNA]</scope>
    <source>
        <strain evidence="2">cv. B73</strain>
    </source>
</reference>
<dbReference type="AlphaFoldDB" id="A0A804QGX7"/>
<evidence type="ECO:0000256" key="1">
    <source>
        <dbReference type="SAM" id="MobiDB-lite"/>
    </source>
</evidence>
<keyword evidence="3" id="KW-1185">Reference proteome</keyword>